<dbReference type="Proteomes" id="UP000654670">
    <property type="component" value="Unassembled WGS sequence"/>
</dbReference>
<reference evidence="1" key="2">
    <citation type="submission" date="2020-09" db="EMBL/GenBank/DDBJ databases">
        <authorList>
            <person name="Sun Q."/>
            <person name="Ohkuma M."/>
        </authorList>
    </citation>
    <scope>NUCLEOTIDE SEQUENCE</scope>
    <source>
        <strain evidence="1">JCM 15325</strain>
    </source>
</reference>
<dbReference type="AlphaFoldDB" id="A0A917SBV8"/>
<name>A0A917SBV8_9BACL</name>
<sequence length="236" mass="26405">MEKDAGKVKVRANLTEKNGHSGIINKADMLDKVIESCEQNLTGSMLRSSVQQIFDIDLNKISERGDGRIQPSYPPYIIEGVSSDPAADKRIMKMKKADVMDAFIRTKGGKTSGSEIRQVINDIFGINLNGISALDHLKISLYSKGQWILKKETDLFVIYTGKGDIDVSIYPAPYFIEKTGYSQLPDDLQDKLIRLGYSYNDKMAAFYYLNPDGETVSDNFKKQTITAVVSSVQHYL</sequence>
<evidence type="ECO:0000313" key="2">
    <source>
        <dbReference type="Proteomes" id="UP000654670"/>
    </source>
</evidence>
<dbReference type="EMBL" id="BMOK01000025">
    <property type="protein sequence ID" value="GGL65733.1"/>
    <property type="molecule type" value="Genomic_DNA"/>
</dbReference>
<comment type="caution">
    <text evidence="1">The sequence shown here is derived from an EMBL/GenBank/DDBJ whole genome shotgun (WGS) entry which is preliminary data.</text>
</comment>
<evidence type="ECO:0000313" key="1">
    <source>
        <dbReference type="EMBL" id="GGL65733.1"/>
    </source>
</evidence>
<reference evidence="1" key="1">
    <citation type="journal article" date="2014" name="Int. J. Syst. Evol. Microbiol.">
        <title>Complete genome sequence of Corynebacterium casei LMG S-19264T (=DSM 44701T), isolated from a smear-ripened cheese.</title>
        <authorList>
            <consortium name="US DOE Joint Genome Institute (JGI-PGF)"/>
            <person name="Walter F."/>
            <person name="Albersmeier A."/>
            <person name="Kalinowski J."/>
            <person name="Ruckert C."/>
        </authorList>
    </citation>
    <scope>NUCLEOTIDE SEQUENCE</scope>
    <source>
        <strain evidence="1">JCM 15325</strain>
    </source>
</reference>
<protein>
    <submittedName>
        <fullName evidence="1">Uncharacterized protein</fullName>
    </submittedName>
</protein>
<proteinExistence type="predicted"/>
<keyword evidence="2" id="KW-1185">Reference proteome</keyword>
<gene>
    <name evidence="1" type="ORF">GCM10007968_32190</name>
</gene>
<accession>A0A917SBV8</accession>
<organism evidence="1 2">
    <name type="scientific">Sporolactobacillus putidus</name>
    <dbReference type="NCBI Taxonomy" id="492735"/>
    <lineage>
        <taxon>Bacteria</taxon>
        <taxon>Bacillati</taxon>
        <taxon>Bacillota</taxon>
        <taxon>Bacilli</taxon>
        <taxon>Bacillales</taxon>
        <taxon>Sporolactobacillaceae</taxon>
        <taxon>Sporolactobacillus</taxon>
    </lineage>
</organism>